<keyword evidence="1" id="KW-0175">Coiled coil</keyword>
<dbReference type="RefSeq" id="WP_231440999.1">
    <property type="nucleotide sequence ID" value="NZ_JAJOMB010000005.1"/>
</dbReference>
<dbReference type="Pfam" id="PF24481">
    <property type="entry name" value="CT398_CC"/>
    <property type="match status" value="1"/>
</dbReference>
<dbReference type="Pfam" id="PF02591">
    <property type="entry name" value="Zn_ribbon_9"/>
    <property type="match status" value="1"/>
</dbReference>
<reference evidence="5" key="1">
    <citation type="submission" date="2021-11" db="EMBL/GenBank/DDBJ databases">
        <title>Streptomyces corallinus and Kineosporia corallina sp. nov., two new coral-derived marine actinobacteria.</title>
        <authorList>
            <person name="Buangrab K."/>
            <person name="Sutthacheep M."/>
            <person name="Yeemin T."/>
            <person name="Harunari E."/>
            <person name="Igarashi Y."/>
            <person name="Sripreechasak P."/>
            <person name="Kanchanasin P."/>
            <person name="Tanasupawat S."/>
            <person name="Phongsopitanun W."/>
        </authorList>
    </citation>
    <scope>NUCLEOTIDE SEQUENCE</scope>
    <source>
        <strain evidence="5">JCM 31032</strain>
    </source>
</reference>
<feature type="region of interest" description="Disordered" evidence="2">
    <location>
        <begin position="156"/>
        <end position="177"/>
    </location>
</feature>
<dbReference type="InterPro" id="IPR056003">
    <property type="entry name" value="CT398_CC_hairpin"/>
</dbReference>
<protein>
    <submittedName>
        <fullName evidence="5">C4-type zinc ribbon domain-containing protein</fullName>
    </submittedName>
</protein>
<evidence type="ECO:0000256" key="2">
    <source>
        <dbReference type="SAM" id="MobiDB-lite"/>
    </source>
</evidence>
<feature type="domain" description="CT398-like coiled coil hairpin" evidence="4">
    <location>
        <begin position="18"/>
        <end position="196"/>
    </location>
</feature>
<evidence type="ECO:0000313" key="6">
    <source>
        <dbReference type="Proteomes" id="UP001138997"/>
    </source>
</evidence>
<dbReference type="AlphaFoldDB" id="A0A9X1STR9"/>
<proteinExistence type="predicted"/>
<dbReference type="PANTHER" id="PTHR39082:SF1">
    <property type="entry name" value="SCAVENGER RECEPTOR CLASS A MEMBER 3"/>
    <property type="match status" value="1"/>
</dbReference>
<dbReference type="InterPro" id="IPR052376">
    <property type="entry name" value="Oxidative_Scav/Glycosyltrans"/>
</dbReference>
<sequence length="250" mass="27633">MVAVVTAAAQDQWRLLDVQAHDIRLTQIAHRQRSLPELAKIAELEKKRQGIDDELVVARTALTDAARELTKAEADVEQVRQRAARNQARLDAGQGSAKDLQAIQHELENLANRQSVLEDAELEVMERQEAAQASVEEATTRREAVSAEIAEAAAARDKQLETLSGEAEGEKRDRETAAGGIPKELLALYERIRENSNGVGAARLYQRRCEGCQLTLPPNDLNRIRAAAENQVLRCEECSRILVRTAESGL</sequence>
<dbReference type="PANTHER" id="PTHR39082">
    <property type="entry name" value="PHOSPHOLIPASE C-BETA-2-RELATED"/>
    <property type="match status" value="1"/>
</dbReference>
<evidence type="ECO:0000256" key="1">
    <source>
        <dbReference type="SAM" id="Coils"/>
    </source>
</evidence>
<comment type="caution">
    <text evidence="5">The sequence shown here is derived from an EMBL/GenBank/DDBJ whole genome shotgun (WGS) entry which is preliminary data.</text>
</comment>
<organism evidence="5 6">
    <name type="scientific">Kineosporia babensis</name>
    <dbReference type="NCBI Taxonomy" id="499548"/>
    <lineage>
        <taxon>Bacteria</taxon>
        <taxon>Bacillati</taxon>
        <taxon>Actinomycetota</taxon>
        <taxon>Actinomycetes</taxon>
        <taxon>Kineosporiales</taxon>
        <taxon>Kineosporiaceae</taxon>
        <taxon>Kineosporia</taxon>
    </lineage>
</organism>
<dbReference type="Gene3D" id="1.10.287.1490">
    <property type="match status" value="1"/>
</dbReference>
<name>A0A9X1STR9_9ACTN</name>
<keyword evidence="6" id="KW-1185">Reference proteome</keyword>
<dbReference type="EMBL" id="JAJOMB010000005">
    <property type="protein sequence ID" value="MCD5311621.1"/>
    <property type="molecule type" value="Genomic_DNA"/>
</dbReference>
<evidence type="ECO:0000259" key="3">
    <source>
        <dbReference type="Pfam" id="PF02591"/>
    </source>
</evidence>
<feature type="coiled-coil region" evidence="1">
    <location>
        <begin position="62"/>
        <end position="155"/>
    </location>
</feature>
<gene>
    <name evidence="5" type="ORF">LR394_11970</name>
</gene>
<evidence type="ECO:0000313" key="5">
    <source>
        <dbReference type="EMBL" id="MCD5311621.1"/>
    </source>
</evidence>
<accession>A0A9X1STR9</accession>
<dbReference type="InterPro" id="IPR003743">
    <property type="entry name" value="Zf-RING_7"/>
</dbReference>
<evidence type="ECO:0000259" key="4">
    <source>
        <dbReference type="Pfam" id="PF24481"/>
    </source>
</evidence>
<feature type="domain" description="C4-type zinc ribbon" evidence="3">
    <location>
        <begin position="208"/>
        <end position="242"/>
    </location>
</feature>
<dbReference type="Proteomes" id="UP001138997">
    <property type="component" value="Unassembled WGS sequence"/>
</dbReference>